<gene>
    <name evidence="3" type="ORF">GCM10022381_22720</name>
</gene>
<feature type="transmembrane region" description="Helical" evidence="1">
    <location>
        <begin position="336"/>
        <end position="358"/>
    </location>
</feature>
<keyword evidence="1" id="KW-0812">Transmembrane</keyword>
<feature type="transmembrane region" description="Helical" evidence="1">
    <location>
        <begin position="42"/>
        <end position="70"/>
    </location>
</feature>
<comment type="caution">
    <text evidence="3">The sequence shown here is derived from an EMBL/GenBank/DDBJ whole genome shotgun (WGS) entry which is preliminary data.</text>
</comment>
<dbReference type="InterPro" id="IPR018476">
    <property type="entry name" value="GlyceroP-diester-Pdiesterase_M"/>
</dbReference>
<dbReference type="EMBL" id="BAABCN010000006">
    <property type="protein sequence ID" value="GAA3879914.1"/>
    <property type="molecule type" value="Genomic_DNA"/>
</dbReference>
<dbReference type="Proteomes" id="UP001501803">
    <property type="component" value="Unassembled WGS sequence"/>
</dbReference>
<dbReference type="RefSeq" id="WP_345066459.1">
    <property type="nucleotide sequence ID" value="NZ_BAABCN010000006.1"/>
</dbReference>
<feature type="transmembrane region" description="Helical" evidence="1">
    <location>
        <begin position="190"/>
        <end position="215"/>
    </location>
</feature>
<proteinExistence type="predicted"/>
<evidence type="ECO:0000313" key="3">
    <source>
        <dbReference type="EMBL" id="GAA3879914.1"/>
    </source>
</evidence>
<dbReference type="SUPFAM" id="SSF51695">
    <property type="entry name" value="PLC-like phosphodiesterases"/>
    <property type="match status" value="1"/>
</dbReference>
<evidence type="ECO:0000259" key="2">
    <source>
        <dbReference type="PROSITE" id="PS51704"/>
    </source>
</evidence>
<dbReference type="CDD" id="cd08579">
    <property type="entry name" value="GDPD_memb_like"/>
    <property type="match status" value="1"/>
</dbReference>
<keyword evidence="4" id="KW-1185">Reference proteome</keyword>
<feature type="transmembrane region" description="Helical" evidence="1">
    <location>
        <begin position="236"/>
        <end position="262"/>
    </location>
</feature>
<dbReference type="Gene3D" id="3.20.20.190">
    <property type="entry name" value="Phosphatidylinositol (PI) phosphodiesterase"/>
    <property type="match status" value="1"/>
</dbReference>
<feature type="domain" description="GP-PDE" evidence="2">
    <location>
        <begin position="367"/>
        <end position="595"/>
    </location>
</feature>
<dbReference type="InterPro" id="IPR017946">
    <property type="entry name" value="PLC-like_Pdiesterase_TIM-brl"/>
</dbReference>
<dbReference type="InterPro" id="IPR030395">
    <property type="entry name" value="GP_PDE_dom"/>
</dbReference>
<reference evidence="4" key="1">
    <citation type="journal article" date="2019" name="Int. J. Syst. Evol. Microbiol.">
        <title>The Global Catalogue of Microorganisms (GCM) 10K type strain sequencing project: providing services to taxonomists for standard genome sequencing and annotation.</title>
        <authorList>
            <consortium name="The Broad Institute Genomics Platform"/>
            <consortium name="The Broad Institute Genome Sequencing Center for Infectious Disease"/>
            <person name="Wu L."/>
            <person name="Ma J."/>
        </authorList>
    </citation>
    <scope>NUCLEOTIDE SEQUENCE [LARGE SCALE GENOMIC DNA]</scope>
    <source>
        <strain evidence="4">JCM 17021</strain>
    </source>
</reference>
<protein>
    <submittedName>
        <fullName evidence="3">Glycerophosphoryl diester phosphodiesterase membrane domain-containing protein</fullName>
    </submittedName>
</protein>
<dbReference type="PROSITE" id="PS51704">
    <property type="entry name" value="GP_PDE"/>
    <property type="match status" value="1"/>
</dbReference>
<feature type="transmembrane region" description="Helical" evidence="1">
    <location>
        <begin position="282"/>
        <end position="307"/>
    </location>
</feature>
<sequence>MSASQPGDVERDSPSPRRRVDLIDSTRFIGVLRLTRASFWHYLAIILVLQGAIVTCVVPAITSLFELALGSAGLSNLTDRNLVTMLTNPLAVLLLLLIAIIALAAVSLQISTIFIVANRQQGGRSLGLRAIVAALTWQVRRIFHYQSPVLLAYFFLIAPLGGLGLLSVLTRGIAIPPFVTGEFMKSPLSAVGYTAVIGTIFCLNLRLMLTLPLMVVSGRTPLRSLGRSMLATRGHIWKLAVSVSGPVIVAVLVSSLGVEIIVRVTELAANLNPDAAVVVESVAIGAGRVFGFIVIGITQVVVAHILISVSRELVGLTTVHPAPAAGRPRGARAITAAAWSIAAIMAMGIGMTAAPAVATPVTGASDTLVLGHRGFVGGGVENTIPALEAAAAAGVDYVETDMQQTTDGQFIASHDSNLFIVAGINRNIFDMTFEEVTSTRVRAGGHSALIPSMEEYVTRAAELGVPLLIELKVHGHETPDFVDRFLAELDSLGVTESNIYHSLSADAVEQLTAKRPELTVGYTIALTLGDLPDVNCDFFVVEQASFSPEFLSEAHAMGKPVYVWTVNDEETIRDLLRVPVDGIVTDHPDTAIRYRSLIADSRGLSFQVSDALSDLSVFR</sequence>
<evidence type="ECO:0000313" key="4">
    <source>
        <dbReference type="Proteomes" id="UP001501803"/>
    </source>
</evidence>
<organism evidence="3 4">
    <name type="scientific">Leifsonia kafniensis</name>
    <dbReference type="NCBI Taxonomy" id="475957"/>
    <lineage>
        <taxon>Bacteria</taxon>
        <taxon>Bacillati</taxon>
        <taxon>Actinomycetota</taxon>
        <taxon>Actinomycetes</taxon>
        <taxon>Micrococcales</taxon>
        <taxon>Microbacteriaceae</taxon>
        <taxon>Leifsonia</taxon>
    </lineage>
</organism>
<keyword evidence="1" id="KW-1133">Transmembrane helix</keyword>
<evidence type="ECO:0000256" key="1">
    <source>
        <dbReference type="SAM" id="Phobius"/>
    </source>
</evidence>
<feature type="transmembrane region" description="Helical" evidence="1">
    <location>
        <begin position="150"/>
        <end position="170"/>
    </location>
</feature>
<accession>A0ABP7KK82</accession>
<keyword evidence="1" id="KW-0472">Membrane</keyword>
<dbReference type="Pfam" id="PF03009">
    <property type="entry name" value="GDPD"/>
    <property type="match status" value="1"/>
</dbReference>
<feature type="transmembrane region" description="Helical" evidence="1">
    <location>
        <begin position="90"/>
        <end position="117"/>
    </location>
</feature>
<dbReference type="PANTHER" id="PTHR46211:SF8">
    <property type="entry name" value="PHOSPHODIESTERASE"/>
    <property type="match status" value="1"/>
</dbReference>
<dbReference type="PANTHER" id="PTHR46211">
    <property type="entry name" value="GLYCEROPHOSPHORYL DIESTER PHOSPHODIESTERASE"/>
    <property type="match status" value="1"/>
</dbReference>
<dbReference type="Pfam" id="PF10110">
    <property type="entry name" value="GPDPase_memb"/>
    <property type="match status" value="1"/>
</dbReference>
<name>A0ABP7KK82_9MICO</name>